<dbReference type="EMBL" id="GL870876">
    <property type="protein sequence ID" value="EIJ89560.1"/>
    <property type="molecule type" value="Genomic_DNA"/>
</dbReference>
<evidence type="ECO:0000256" key="3">
    <source>
        <dbReference type="ARBA" id="ARBA00023274"/>
    </source>
</evidence>
<protein>
    <submittedName>
        <fullName evidence="4">50S ribosomal protein L32</fullName>
    </submittedName>
</protein>
<keyword evidence="3" id="KW-0687">Ribonucleoprotein</keyword>
<evidence type="ECO:0000256" key="2">
    <source>
        <dbReference type="ARBA" id="ARBA00022980"/>
    </source>
</evidence>
<dbReference type="CDD" id="cd00513">
    <property type="entry name" value="Ribosomal_L32_L32e"/>
    <property type="match status" value="1"/>
</dbReference>
<proteinExistence type="inferred from homology"/>
<dbReference type="SUPFAM" id="SSF52042">
    <property type="entry name" value="Ribosomal protein L32e"/>
    <property type="match status" value="1"/>
</dbReference>
<dbReference type="Pfam" id="PF01655">
    <property type="entry name" value="Ribosomal_L32e"/>
    <property type="match status" value="1"/>
</dbReference>
<dbReference type="GO" id="GO:0006412">
    <property type="term" value="P:translation"/>
    <property type="evidence" value="ECO:0007669"/>
    <property type="project" value="InterPro"/>
</dbReference>
<dbReference type="InterPro" id="IPR001515">
    <property type="entry name" value="Ribosomal_eL32"/>
</dbReference>
<dbReference type="STRING" id="935791.I3EK13"/>
<dbReference type="AlphaFoldDB" id="I3EK13"/>
<dbReference type="InParanoid" id="I3EK13"/>
<dbReference type="OrthoDB" id="268693at2759"/>
<dbReference type="PANTHER" id="PTHR23413:SF1">
    <property type="entry name" value="RIBOSOMAL PROTEIN L32"/>
    <property type="match status" value="1"/>
</dbReference>
<evidence type="ECO:0000256" key="1">
    <source>
        <dbReference type="ARBA" id="ARBA00008431"/>
    </source>
</evidence>
<dbReference type="OMA" id="HPSGYEE"/>
<keyword evidence="2 4" id="KW-0689">Ribosomal protein</keyword>
<dbReference type="GO" id="GO:0003735">
    <property type="term" value="F:structural constituent of ribosome"/>
    <property type="evidence" value="ECO:0007669"/>
    <property type="project" value="InterPro"/>
</dbReference>
<dbReference type="PANTHER" id="PTHR23413">
    <property type="entry name" value="60S RIBOSOMAL PROTEIN L32 AND DNA-DIRECTED RNA POLYMERASE II, SUBUNIT N"/>
    <property type="match status" value="1"/>
</dbReference>
<gene>
    <name evidence="4" type="ORF">NEQG_00330</name>
</gene>
<evidence type="ECO:0000313" key="4">
    <source>
        <dbReference type="EMBL" id="EIJ89560.1"/>
    </source>
</evidence>
<dbReference type="SMART" id="SM01393">
    <property type="entry name" value="Ribosomal_L32e"/>
    <property type="match status" value="1"/>
</dbReference>
<keyword evidence="5" id="KW-1185">Reference proteome</keyword>
<accession>I3EK13</accession>
<dbReference type="VEuPathDB" id="MicrosporidiaDB:NEQG_00330"/>
<evidence type="ECO:0000313" key="5">
    <source>
        <dbReference type="Proteomes" id="UP000002872"/>
    </source>
</evidence>
<dbReference type="HOGENOM" id="CLU_071479_4_1_1"/>
<dbReference type="Proteomes" id="UP000002872">
    <property type="component" value="Unassembled WGS sequence"/>
</dbReference>
<dbReference type="InterPro" id="IPR036351">
    <property type="entry name" value="Ribosomal_eL32_sf"/>
</dbReference>
<organism evidence="4 5">
    <name type="scientific">Nematocida parisii (strain ERTm3)</name>
    <name type="common">Nematode killer fungus</name>
    <dbReference type="NCBI Taxonomy" id="935791"/>
    <lineage>
        <taxon>Eukaryota</taxon>
        <taxon>Fungi</taxon>
        <taxon>Fungi incertae sedis</taxon>
        <taxon>Microsporidia</taxon>
        <taxon>Nematocida</taxon>
    </lineage>
</organism>
<name>I3EK13_NEMP3</name>
<comment type="similarity">
    <text evidence="1">Belongs to the eukaryotic ribosomal protein eL32 family.</text>
</comment>
<reference evidence="4" key="1">
    <citation type="submission" date="2011-01" db="EMBL/GenBank/DDBJ databases">
        <title>The Genome Sequence of Nematocida parisii strain ERTm3.</title>
        <authorList>
            <consortium name="The Broad Institute Genome Sequencing Platform"/>
            <consortium name="The Broad Institute Genome Sequencing Center for Infectious Disease"/>
            <person name="Cuomo C."/>
            <person name="Troemel E."/>
            <person name="Young S.K."/>
            <person name="Zeng Q."/>
            <person name="Gargeya S."/>
            <person name="Fitzgerald M."/>
            <person name="Haas B."/>
            <person name="Abouelleil A."/>
            <person name="Alvarado L."/>
            <person name="Arachchi H.M."/>
            <person name="Berlin A."/>
            <person name="Chapman S.B."/>
            <person name="Gearin G."/>
            <person name="Goldberg J."/>
            <person name="Griggs A."/>
            <person name="Gujja S."/>
            <person name="Hansen M."/>
            <person name="Heiman D."/>
            <person name="Howarth C."/>
            <person name="Larimer J."/>
            <person name="Lui A."/>
            <person name="MacDonald P.J.P."/>
            <person name="McCowen C."/>
            <person name="Montmayeur A."/>
            <person name="Murphy C."/>
            <person name="Neiman D."/>
            <person name="Pearson M."/>
            <person name="Priest M."/>
            <person name="Roberts A."/>
            <person name="Saif S."/>
            <person name="Shea T."/>
            <person name="Sisk P."/>
            <person name="Stolte C."/>
            <person name="Sykes S."/>
            <person name="Wortman J."/>
            <person name="Nusbaum C."/>
            <person name="Birren B."/>
        </authorList>
    </citation>
    <scope>NUCLEOTIDE SEQUENCE</scope>
    <source>
        <strain evidence="4">ERTm3</strain>
    </source>
</reference>
<dbReference type="GO" id="GO:0022625">
    <property type="term" value="C:cytosolic large ribosomal subunit"/>
    <property type="evidence" value="ECO:0007669"/>
    <property type="project" value="TreeGrafter"/>
</dbReference>
<dbReference type="FunCoup" id="I3EK13">
    <property type="interactions" value="235"/>
</dbReference>
<sequence>MQDLLTTTPLVKFIAVKKTNRKFNRFQSDQFKRLSKSWRKPRGIDNKVRRKVKGTMVMPTVGFKADKLVRHLLPNGFRKVIIQNIKDLDALISLNRVYCGEIAHAVGAKKRIEIVKRAADLGIVLTNGTARIAAQKLD</sequence>